<keyword evidence="2" id="KW-1185">Reference proteome</keyword>
<dbReference type="OrthoDB" id="429813at2759"/>
<dbReference type="InterPro" id="IPR007817">
    <property type="entry name" value="Isocyanide_synthase_DIT1"/>
</dbReference>
<organism evidence="1 2">
    <name type="scientific">Claviceps pusilla</name>
    <dbReference type="NCBI Taxonomy" id="123648"/>
    <lineage>
        <taxon>Eukaryota</taxon>
        <taxon>Fungi</taxon>
        <taxon>Dikarya</taxon>
        <taxon>Ascomycota</taxon>
        <taxon>Pezizomycotina</taxon>
        <taxon>Sordariomycetes</taxon>
        <taxon>Hypocreomycetidae</taxon>
        <taxon>Hypocreales</taxon>
        <taxon>Clavicipitaceae</taxon>
        <taxon>Claviceps</taxon>
    </lineage>
</organism>
<dbReference type="Proteomes" id="UP000748025">
    <property type="component" value="Unassembled WGS sequence"/>
</dbReference>
<dbReference type="EMBL" id="SRPW01001963">
    <property type="protein sequence ID" value="KAG5997320.1"/>
    <property type="molecule type" value="Genomic_DNA"/>
</dbReference>
<protein>
    <submittedName>
        <fullName evidence="1">Uncharacterized protein</fullName>
    </submittedName>
</protein>
<reference evidence="1" key="1">
    <citation type="journal article" date="2020" name="bioRxiv">
        <title>Whole genome comparisons of ergot fungi reveals the divergence and evolution of species within the genus Claviceps are the result of varying mechanisms driving genome evolution and host range expansion.</title>
        <authorList>
            <person name="Wyka S.A."/>
            <person name="Mondo S.J."/>
            <person name="Liu M."/>
            <person name="Dettman J."/>
            <person name="Nalam V."/>
            <person name="Broders K.D."/>
        </authorList>
    </citation>
    <scope>NUCLEOTIDE SEQUENCE</scope>
    <source>
        <strain evidence="1">CCC 602</strain>
    </source>
</reference>
<dbReference type="PANTHER" id="PTHR37285:SF5">
    <property type="entry name" value="SPORE WALL MATURATION PROTEIN DIT1"/>
    <property type="match status" value="1"/>
</dbReference>
<comment type="caution">
    <text evidence="1">The sequence shown here is derived from an EMBL/GenBank/DDBJ whole genome shotgun (WGS) entry which is preliminary data.</text>
</comment>
<proteinExistence type="predicted"/>
<gene>
    <name evidence="1" type="ORF">E4U43_002671</name>
</gene>
<dbReference type="AlphaFoldDB" id="A0A9P7N602"/>
<dbReference type="Pfam" id="PF05141">
    <property type="entry name" value="DIT1_PvcA"/>
    <property type="match status" value="1"/>
</dbReference>
<dbReference type="PANTHER" id="PTHR37285">
    <property type="entry name" value="SPORE WALL MATURATION PROTEIN DIT1"/>
    <property type="match status" value="1"/>
</dbReference>
<evidence type="ECO:0000313" key="2">
    <source>
        <dbReference type="Proteomes" id="UP000748025"/>
    </source>
</evidence>
<accession>A0A9P7N602</accession>
<sequence length="267" mass="30015">MSCQSTKSAMNLAQTNPKPSSIHQRIFAGFVRHDCGELAQCFGPFQILISSKWPEIRQHLLQSRCYNAYPERGLTQTTLQVDLGNQPSRCSCVIFETLDPSRQQIVGIILTSDDTIAFAPAVQIKQIQVDRFFASLILANIRIDIAVDRDVLGKIDVEAVTDCIVDLFDRKLRYVSNCDKWDQGGRSVFRESVSHFTRRGKRVEFCLPAFPCKSSSTGKVLSEAPDLGEYMALENMHNFIQDIEAVYEPGAKLWIISDGHVFSDCSE</sequence>
<name>A0A9P7N602_9HYPO</name>
<evidence type="ECO:0000313" key="1">
    <source>
        <dbReference type="EMBL" id="KAG5997320.1"/>
    </source>
</evidence>